<dbReference type="STRING" id="15368.A0A2K2DHC7"/>
<protein>
    <submittedName>
        <fullName evidence="2 3">Uncharacterized protein</fullName>
    </submittedName>
</protein>
<proteinExistence type="predicted"/>
<keyword evidence="4" id="KW-1185">Reference proteome</keyword>
<evidence type="ECO:0000313" key="2">
    <source>
        <dbReference type="EMBL" id="PNT73688.1"/>
    </source>
</evidence>
<dbReference type="ExpressionAtlas" id="A0A2K2DHC7">
    <property type="expression patterns" value="baseline"/>
</dbReference>
<dbReference type="PANTHER" id="PTHR34952">
    <property type="entry name" value="OS05G0113500 PROTEIN"/>
    <property type="match status" value="1"/>
</dbReference>
<dbReference type="AlphaFoldDB" id="A0A2K2DHC7"/>
<dbReference type="EnsemblPlants" id="PNT73688">
    <property type="protein sequence ID" value="PNT73688"/>
    <property type="gene ID" value="BRADI_2g62434v3"/>
</dbReference>
<dbReference type="Proteomes" id="UP000008810">
    <property type="component" value="Chromosome 2"/>
</dbReference>
<feature type="region of interest" description="Disordered" evidence="1">
    <location>
        <begin position="1"/>
        <end position="184"/>
    </location>
</feature>
<accession>A0A2K2DHC7</accession>
<dbReference type="OrthoDB" id="2016966at2759"/>
<feature type="compositionally biased region" description="Basic residues" evidence="1">
    <location>
        <begin position="141"/>
        <end position="168"/>
    </location>
</feature>
<dbReference type="PANTHER" id="PTHR34952:SF9">
    <property type="entry name" value="BRI1-KD INTERACTING PROTEIN 130"/>
    <property type="match status" value="1"/>
</dbReference>
<reference evidence="2 3" key="1">
    <citation type="journal article" date="2010" name="Nature">
        <title>Genome sequencing and analysis of the model grass Brachypodium distachyon.</title>
        <authorList>
            <consortium name="International Brachypodium Initiative"/>
        </authorList>
    </citation>
    <scope>NUCLEOTIDE SEQUENCE [LARGE SCALE GENOMIC DNA]</scope>
    <source>
        <strain evidence="2">Bd21</strain>
        <strain evidence="3">cv. Bd21</strain>
    </source>
</reference>
<dbReference type="Gramene" id="PNT73688">
    <property type="protein sequence ID" value="PNT73688"/>
    <property type="gene ID" value="BRADI_2g62434v3"/>
</dbReference>
<feature type="compositionally biased region" description="Basic and acidic residues" evidence="1">
    <location>
        <begin position="59"/>
        <end position="80"/>
    </location>
</feature>
<organism evidence="2">
    <name type="scientific">Brachypodium distachyon</name>
    <name type="common">Purple false brome</name>
    <name type="synonym">Trachynia distachya</name>
    <dbReference type="NCBI Taxonomy" id="15368"/>
    <lineage>
        <taxon>Eukaryota</taxon>
        <taxon>Viridiplantae</taxon>
        <taxon>Streptophyta</taxon>
        <taxon>Embryophyta</taxon>
        <taxon>Tracheophyta</taxon>
        <taxon>Spermatophyta</taxon>
        <taxon>Magnoliopsida</taxon>
        <taxon>Liliopsida</taxon>
        <taxon>Poales</taxon>
        <taxon>Poaceae</taxon>
        <taxon>BOP clade</taxon>
        <taxon>Pooideae</taxon>
        <taxon>Stipodae</taxon>
        <taxon>Brachypodieae</taxon>
        <taxon>Brachypodium</taxon>
    </lineage>
</organism>
<name>A0A2K2DHC7_BRADI</name>
<feature type="compositionally biased region" description="Basic and acidic residues" evidence="1">
    <location>
        <begin position="24"/>
        <end position="40"/>
    </location>
</feature>
<evidence type="ECO:0000256" key="1">
    <source>
        <dbReference type="SAM" id="MobiDB-lite"/>
    </source>
</evidence>
<evidence type="ECO:0000313" key="4">
    <source>
        <dbReference type="Proteomes" id="UP000008810"/>
    </source>
</evidence>
<reference evidence="2" key="2">
    <citation type="submission" date="2017-06" db="EMBL/GenBank/DDBJ databases">
        <title>WGS assembly of Brachypodium distachyon.</title>
        <authorList>
            <consortium name="The International Brachypodium Initiative"/>
            <person name="Lucas S."/>
            <person name="Harmon-Smith M."/>
            <person name="Lail K."/>
            <person name="Tice H."/>
            <person name="Grimwood J."/>
            <person name="Bruce D."/>
            <person name="Barry K."/>
            <person name="Shu S."/>
            <person name="Lindquist E."/>
            <person name="Wang M."/>
            <person name="Pitluck S."/>
            <person name="Vogel J.P."/>
            <person name="Garvin D.F."/>
            <person name="Mockler T.C."/>
            <person name="Schmutz J."/>
            <person name="Rokhsar D."/>
            <person name="Bevan M.W."/>
        </authorList>
    </citation>
    <scope>NUCLEOTIDE SEQUENCE</scope>
    <source>
        <strain evidence="2">Bd21</strain>
    </source>
</reference>
<reference evidence="3" key="3">
    <citation type="submission" date="2018-08" db="UniProtKB">
        <authorList>
            <consortium name="EnsemblPlants"/>
        </authorList>
    </citation>
    <scope>IDENTIFICATION</scope>
    <source>
        <strain evidence="3">cv. Bd21</strain>
    </source>
</reference>
<dbReference type="GeneID" id="100841417"/>
<dbReference type="EMBL" id="CM000881">
    <property type="protein sequence ID" value="PNT73688.1"/>
    <property type="molecule type" value="Genomic_DNA"/>
</dbReference>
<evidence type="ECO:0000313" key="3">
    <source>
        <dbReference type="EnsemblPlants" id="PNT73688"/>
    </source>
</evidence>
<gene>
    <name evidence="3" type="primary">LOC100841417</name>
    <name evidence="2" type="ORF">BRADI_2g62434v3</name>
</gene>
<dbReference type="RefSeq" id="XP_014754996.1">
    <property type="nucleotide sequence ID" value="XM_014899510.2"/>
</dbReference>
<sequence length="184" mass="20082">MEDHAALLEEGFPPAGKTPCSVGELHHSEDATHKQGRDVESLEIEVDISGSTSSGTKRGKGDDGNSHNALEDSESKEPSTYERAVSLPPMPRLISAMKGGREKSGEALLAENRRVKWDPDVYDPPVTSVDHSVKSDQQQRPRSKKKDKNQQKQKHKRKSRSGNRGAKKSGHDGVRNPCALVIAA</sequence>
<feature type="compositionally biased region" description="Basic and acidic residues" evidence="1">
    <location>
        <begin position="99"/>
        <end position="119"/>
    </location>
</feature>